<protein>
    <recommendedName>
        <fullName evidence="4">Mannosyltransferase</fullName>
    </recommendedName>
</protein>
<dbReference type="Proteomes" id="UP001189429">
    <property type="component" value="Unassembled WGS sequence"/>
</dbReference>
<keyword evidence="1" id="KW-0812">Transmembrane</keyword>
<proteinExistence type="predicted"/>
<dbReference type="EMBL" id="CAUYUJ010017897">
    <property type="protein sequence ID" value="CAK0878894.1"/>
    <property type="molecule type" value="Genomic_DNA"/>
</dbReference>
<feature type="transmembrane region" description="Helical" evidence="1">
    <location>
        <begin position="288"/>
        <end position="310"/>
    </location>
</feature>
<organism evidence="2 3">
    <name type="scientific">Prorocentrum cordatum</name>
    <dbReference type="NCBI Taxonomy" id="2364126"/>
    <lineage>
        <taxon>Eukaryota</taxon>
        <taxon>Sar</taxon>
        <taxon>Alveolata</taxon>
        <taxon>Dinophyceae</taxon>
        <taxon>Prorocentrales</taxon>
        <taxon>Prorocentraceae</taxon>
        <taxon>Prorocentrum</taxon>
    </lineage>
</organism>
<keyword evidence="1" id="KW-0472">Membrane</keyword>
<evidence type="ECO:0008006" key="4">
    <source>
        <dbReference type="Google" id="ProtNLM"/>
    </source>
</evidence>
<name>A0ABN9VYY4_9DINO</name>
<sequence>MAQMPVPFELPLRGEAGRFAGLALNIDKTVFDSCLSEGRAWNAPASDLRDRRPLGLHGRRLSGLGRCRAAVVNVSDGCHNATGWQSRIDKALWPPLEVHAQIHLRRRFDIGRGAHMCRFSALVALRVQSVTLRAAMSLWAAATSWLELTRPRMDCQFGDSVGLGIATARSVDAPGANREDCLGICQAVGVYATARWRTFGDWTKPVCTLNWVHYTAGRPAAGWGAVLFRSWLLIVPTVDVTGAYPVLATALASTMRPCFPSTDGSWQLRVACALLPVVGAAVVSDLPYLLGCVGLCMLLFVFILPPIMILRAESLCLRHFGAQAL</sequence>
<evidence type="ECO:0000256" key="1">
    <source>
        <dbReference type="SAM" id="Phobius"/>
    </source>
</evidence>
<comment type="caution">
    <text evidence="2">The sequence shown here is derived from an EMBL/GenBank/DDBJ whole genome shotgun (WGS) entry which is preliminary data.</text>
</comment>
<gene>
    <name evidence="2" type="ORF">PCOR1329_LOCUS62502</name>
</gene>
<evidence type="ECO:0000313" key="3">
    <source>
        <dbReference type="Proteomes" id="UP001189429"/>
    </source>
</evidence>
<reference evidence="2" key="1">
    <citation type="submission" date="2023-10" db="EMBL/GenBank/DDBJ databases">
        <authorList>
            <person name="Chen Y."/>
            <person name="Shah S."/>
            <person name="Dougan E. K."/>
            <person name="Thang M."/>
            <person name="Chan C."/>
        </authorList>
    </citation>
    <scope>NUCLEOTIDE SEQUENCE [LARGE SCALE GENOMIC DNA]</scope>
</reference>
<accession>A0ABN9VYY4</accession>
<keyword evidence="1" id="KW-1133">Transmembrane helix</keyword>
<evidence type="ECO:0000313" key="2">
    <source>
        <dbReference type="EMBL" id="CAK0878894.1"/>
    </source>
</evidence>
<keyword evidence="3" id="KW-1185">Reference proteome</keyword>